<name>A0A919RLY9_9ACTN</name>
<reference evidence="2" key="1">
    <citation type="submission" date="2021-01" db="EMBL/GenBank/DDBJ databases">
        <title>Whole genome shotgun sequence of Sinosporangium siamense NBRC 109515.</title>
        <authorList>
            <person name="Komaki H."/>
            <person name="Tamura T."/>
        </authorList>
    </citation>
    <scope>NUCLEOTIDE SEQUENCE</scope>
    <source>
        <strain evidence="2">NBRC 109515</strain>
    </source>
</reference>
<organism evidence="2 3">
    <name type="scientific">Sinosporangium siamense</name>
    <dbReference type="NCBI Taxonomy" id="1367973"/>
    <lineage>
        <taxon>Bacteria</taxon>
        <taxon>Bacillati</taxon>
        <taxon>Actinomycetota</taxon>
        <taxon>Actinomycetes</taxon>
        <taxon>Streptosporangiales</taxon>
        <taxon>Streptosporangiaceae</taxon>
        <taxon>Sinosporangium</taxon>
    </lineage>
</organism>
<keyword evidence="3" id="KW-1185">Reference proteome</keyword>
<evidence type="ECO:0000256" key="1">
    <source>
        <dbReference type="SAM" id="SignalP"/>
    </source>
</evidence>
<accession>A0A919RLY9</accession>
<feature type="chain" id="PRO_5037939498" description="DUF1524 domain-containing protein" evidence="1">
    <location>
        <begin position="31"/>
        <end position="310"/>
    </location>
</feature>
<proteinExistence type="predicted"/>
<sequence length="310" mass="33522">MLRSSSEIAGSLAFVCFAGLVAVSAPPALATGADYKKYCASQVAAARSLSEKIRLHNASPPAPTNIAAVQSYNARASSLNAQKGPVAARLLACARAFSQMRANHPLATVVTPSADAVKKINDAVSKMKSRERRAGSRWNPETYDFLKYGRGKPGMTSRADRRPVRLPRSIRAVYDALDKTRPSIPTTAYLQGVRAPRIGSADPAYLRPTNPASPSRLITGVAFDHIIPLRRLVTYRGFLELTPRNMYIVANSPANSQWLSRSANSSKQSGSSFFISGADPAWLQAQAKLREKAAKEVQELIKALLKSQKA</sequence>
<dbReference type="RefSeq" id="WP_204030342.1">
    <property type="nucleotide sequence ID" value="NZ_BOOW01000034.1"/>
</dbReference>
<protein>
    <recommendedName>
        <fullName evidence="4">DUF1524 domain-containing protein</fullName>
    </recommendedName>
</protein>
<feature type="signal peptide" evidence="1">
    <location>
        <begin position="1"/>
        <end position="30"/>
    </location>
</feature>
<evidence type="ECO:0008006" key="4">
    <source>
        <dbReference type="Google" id="ProtNLM"/>
    </source>
</evidence>
<dbReference type="EMBL" id="BOOW01000034">
    <property type="protein sequence ID" value="GII95270.1"/>
    <property type="molecule type" value="Genomic_DNA"/>
</dbReference>
<dbReference type="Proteomes" id="UP000606172">
    <property type="component" value="Unassembled WGS sequence"/>
</dbReference>
<keyword evidence="1" id="KW-0732">Signal</keyword>
<dbReference type="AlphaFoldDB" id="A0A919RLY9"/>
<gene>
    <name evidence="2" type="ORF">Ssi02_55010</name>
</gene>
<evidence type="ECO:0000313" key="2">
    <source>
        <dbReference type="EMBL" id="GII95270.1"/>
    </source>
</evidence>
<comment type="caution">
    <text evidence="2">The sequence shown here is derived from an EMBL/GenBank/DDBJ whole genome shotgun (WGS) entry which is preliminary data.</text>
</comment>
<evidence type="ECO:0000313" key="3">
    <source>
        <dbReference type="Proteomes" id="UP000606172"/>
    </source>
</evidence>